<dbReference type="SUPFAM" id="SSF48264">
    <property type="entry name" value="Cytochrome P450"/>
    <property type="match status" value="1"/>
</dbReference>
<dbReference type="InterPro" id="IPR036396">
    <property type="entry name" value="Cyt_P450_sf"/>
</dbReference>
<evidence type="ECO:0000256" key="9">
    <source>
        <dbReference type="ARBA" id="ARBA00023004"/>
    </source>
</evidence>
<dbReference type="InterPro" id="IPR001128">
    <property type="entry name" value="Cyt_P450"/>
</dbReference>
<accession>A0A8H5M621</accession>
<dbReference type="PANTHER" id="PTHR46206">
    <property type="entry name" value="CYTOCHROME P450"/>
    <property type="match status" value="1"/>
</dbReference>
<keyword evidence="9 12" id="KW-0408">Iron</keyword>
<comment type="caution">
    <text evidence="14">The sequence shown here is derived from an EMBL/GenBank/DDBJ whole genome shotgun (WGS) entry which is preliminary data.</text>
</comment>
<reference evidence="14 15" key="1">
    <citation type="journal article" date="2020" name="ISME J.">
        <title>Uncovering the hidden diversity of litter-decomposition mechanisms in mushroom-forming fungi.</title>
        <authorList>
            <person name="Floudas D."/>
            <person name="Bentzer J."/>
            <person name="Ahren D."/>
            <person name="Johansson T."/>
            <person name="Persson P."/>
            <person name="Tunlid A."/>
        </authorList>
    </citation>
    <scope>NUCLEOTIDE SEQUENCE [LARGE SCALE GENOMIC DNA]</scope>
    <source>
        <strain evidence="14 15">CBS 661.87</strain>
    </source>
</reference>
<sequence>MDLPWQLYVFAFLVSTQLFKLRRQYERRKALSEIPAVGPSGVLRSYKTVWRYIRDARSVLQEGYQKSNGGLFRVPQISGWFVITAGRHLEDLRTAPDSQLSLDAAGAELLQSDYTMGKDIRLDTYHLGVLRNVMTKKLPTMLLDMADEIRFSFNDLIDRKFTDSPNEWAHIRASEVFTIFVARITNRSFVGLPLCRNDDYCNINIYFAHHVMFGSAVINCFPNFLKPLVGAVYNKISGLRTRIVVHLRPLIEQRQREKAAGEQRSDDMLTWLMDAAPPGHQSVEAISERLLNVNFMALHTTAMTFTHALFHLAARPEYIGWLRDEIKENLGTEWIDSPNVLDKEKIEKCWKLDSFLKECGRLNGLGAFSLPRKSLVPFRFSDGSIIPAGTIVAAAPTATHLDNTLFENAAEFDGFRFYKQRREAEARYGAASAEEVKCRLTSPSAGYLAFGGGRHTCPGRFLASLEIKLMLAYLILQYDVRTEEEGVRPPDFWFGPVCTPSQSAAVLFRRRAKL</sequence>
<evidence type="ECO:0000256" key="11">
    <source>
        <dbReference type="ARBA" id="ARBA00023136"/>
    </source>
</evidence>
<dbReference type="CDD" id="cd11041">
    <property type="entry name" value="CYP503A1-like"/>
    <property type="match status" value="1"/>
</dbReference>
<dbReference type="GO" id="GO:0016705">
    <property type="term" value="F:oxidoreductase activity, acting on paired donors, with incorporation or reduction of molecular oxygen"/>
    <property type="evidence" value="ECO:0007669"/>
    <property type="project" value="InterPro"/>
</dbReference>
<feature type="binding site" description="axial binding residue" evidence="12">
    <location>
        <position position="457"/>
    </location>
    <ligand>
        <name>heme</name>
        <dbReference type="ChEBI" id="CHEBI:30413"/>
    </ligand>
    <ligandPart>
        <name>Fe</name>
        <dbReference type="ChEBI" id="CHEBI:18248"/>
    </ligandPart>
</feature>
<keyword evidence="11" id="KW-0472">Membrane</keyword>
<gene>
    <name evidence="14" type="ORF">D9615_002741</name>
</gene>
<dbReference type="GO" id="GO:0004497">
    <property type="term" value="F:monooxygenase activity"/>
    <property type="evidence" value="ECO:0007669"/>
    <property type="project" value="UniProtKB-KW"/>
</dbReference>
<evidence type="ECO:0000313" key="15">
    <source>
        <dbReference type="Proteomes" id="UP000565441"/>
    </source>
</evidence>
<dbReference type="GO" id="GO:0016020">
    <property type="term" value="C:membrane"/>
    <property type="evidence" value="ECO:0007669"/>
    <property type="project" value="UniProtKB-SubCell"/>
</dbReference>
<proteinExistence type="inferred from homology"/>
<keyword evidence="10 13" id="KW-0503">Monooxygenase</keyword>
<keyword evidence="5" id="KW-0812">Transmembrane</keyword>
<evidence type="ECO:0000256" key="8">
    <source>
        <dbReference type="ARBA" id="ARBA00023002"/>
    </source>
</evidence>
<keyword evidence="6 12" id="KW-0479">Metal-binding</keyword>
<dbReference type="GO" id="GO:0020037">
    <property type="term" value="F:heme binding"/>
    <property type="evidence" value="ECO:0007669"/>
    <property type="project" value="InterPro"/>
</dbReference>
<dbReference type="GO" id="GO:0005506">
    <property type="term" value="F:iron ion binding"/>
    <property type="evidence" value="ECO:0007669"/>
    <property type="project" value="InterPro"/>
</dbReference>
<evidence type="ECO:0000256" key="2">
    <source>
        <dbReference type="ARBA" id="ARBA00004370"/>
    </source>
</evidence>
<evidence type="ECO:0000256" key="3">
    <source>
        <dbReference type="ARBA" id="ARBA00010617"/>
    </source>
</evidence>
<dbReference type="EMBL" id="JAACJP010000008">
    <property type="protein sequence ID" value="KAF5382595.1"/>
    <property type="molecule type" value="Genomic_DNA"/>
</dbReference>
<name>A0A8H5M621_9AGAR</name>
<evidence type="ECO:0000256" key="4">
    <source>
        <dbReference type="ARBA" id="ARBA00022617"/>
    </source>
</evidence>
<keyword evidence="8 13" id="KW-0560">Oxidoreductase</keyword>
<keyword evidence="15" id="KW-1185">Reference proteome</keyword>
<dbReference type="PROSITE" id="PS00086">
    <property type="entry name" value="CYTOCHROME_P450"/>
    <property type="match status" value="1"/>
</dbReference>
<keyword evidence="4 12" id="KW-0349">Heme</keyword>
<dbReference type="OrthoDB" id="1844152at2759"/>
<keyword evidence="7" id="KW-1133">Transmembrane helix</keyword>
<dbReference type="Gene3D" id="1.10.630.10">
    <property type="entry name" value="Cytochrome P450"/>
    <property type="match status" value="1"/>
</dbReference>
<organism evidence="14 15">
    <name type="scientific">Tricholomella constricta</name>
    <dbReference type="NCBI Taxonomy" id="117010"/>
    <lineage>
        <taxon>Eukaryota</taxon>
        <taxon>Fungi</taxon>
        <taxon>Dikarya</taxon>
        <taxon>Basidiomycota</taxon>
        <taxon>Agaricomycotina</taxon>
        <taxon>Agaricomycetes</taxon>
        <taxon>Agaricomycetidae</taxon>
        <taxon>Agaricales</taxon>
        <taxon>Tricholomatineae</taxon>
        <taxon>Lyophyllaceae</taxon>
        <taxon>Tricholomella</taxon>
    </lineage>
</organism>
<dbReference type="InterPro" id="IPR002403">
    <property type="entry name" value="Cyt_P450_E_grp-IV"/>
</dbReference>
<evidence type="ECO:0000256" key="7">
    <source>
        <dbReference type="ARBA" id="ARBA00022989"/>
    </source>
</evidence>
<dbReference type="InterPro" id="IPR017972">
    <property type="entry name" value="Cyt_P450_CS"/>
</dbReference>
<evidence type="ECO:0000256" key="12">
    <source>
        <dbReference type="PIRSR" id="PIRSR602403-1"/>
    </source>
</evidence>
<dbReference type="PANTHER" id="PTHR46206:SF5">
    <property type="entry name" value="P450, PUTATIVE (EUROFUNG)-RELATED"/>
    <property type="match status" value="1"/>
</dbReference>
<evidence type="ECO:0000256" key="6">
    <source>
        <dbReference type="ARBA" id="ARBA00022723"/>
    </source>
</evidence>
<dbReference type="PRINTS" id="PR00465">
    <property type="entry name" value="EP450IV"/>
</dbReference>
<dbReference type="Proteomes" id="UP000565441">
    <property type="component" value="Unassembled WGS sequence"/>
</dbReference>
<comment type="similarity">
    <text evidence="3 13">Belongs to the cytochrome P450 family.</text>
</comment>
<evidence type="ECO:0000256" key="13">
    <source>
        <dbReference type="RuleBase" id="RU000461"/>
    </source>
</evidence>
<evidence type="ECO:0000256" key="1">
    <source>
        <dbReference type="ARBA" id="ARBA00001971"/>
    </source>
</evidence>
<protein>
    <recommendedName>
        <fullName evidence="16">Cytochrome P450</fullName>
    </recommendedName>
</protein>
<evidence type="ECO:0000256" key="10">
    <source>
        <dbReference type="ARBA" id="ARBA00023033"/>
    </source>
</evidence>
<comment type="cofactor">
    <cofactor evidence="1 12">
        <name>heme</name>
        <dbReference type="ChEBI" id="CHEBI:30413"/>
    </cofactor>
</comment>
<comment type="subcellular location">
    <subcellularLocation>
        <location evidence="2">Membrane</location>
    </subcellularLocation>
</comment>
<evidence type="ECO:0000313" key="14">
    <source>
        <dbReference type="EMBL" id="KAF5382595.1"/>
    </source>
</evidence>
<dbReference type="AlphaFoldDB" id="A0A8H5M621"/>
<evidence type="ECO:0008006" key="16">
    <source>
        <dbReference type="Google" id="ProtNLM"/>
    </source>
</evidence>
<dbReference type="Pfam" id="PF00067">
    <property type="entry name" value="p450"/>
    <property type="match status" value="1"/>
</dbReference>
<evidence type="ECO:0000256" key="5">
    <source>
        <dbReference type="ARBA" id="ARBA00022692"/>
    </source>
</evidence>